<evidence type="ECO:0000256" key="2">
    <source>
        <dbReference type="PROSITE-ProRule" id="PRU00335"/>
    </source>
</evidence>
<reference evidence="4 5" key="1">
    <citation type="submission" date="2018-06" db="EMBL/GenBank/DDBJ databases">
        <authorList>
            <consortium name="Pathogen Informatics"/>
            <person name="Doyle S."/>
        </authorList>
    </citation>
    <scope>NUCLEOTIDE SEQUENCE [LARGE SCALE GENOMIC DNA]</scope>
    <source>
        <strain evidence="4 5">NCTC10821</strain>
    </source>
</reference>
<dbReference type="Proteomes" id="UP000254978">
    <property type="component" value="Unassembled WGS sequence"/>
</dbReference>
<dbReference type="InterPro" id="IPR001647">
    <property type="entry name" value="HTH_TetR"/>
</dbReference>
<name>A0A378THI5_9MYCO</name>
<dbReference type="GO" id="GO:0003700">
    <property type="term" value="F:DNA-binding transcription factor activity"/>
    <property type="evidence" value="ECO:0007669"/>
    <property type="project" value="TreeGrafter"/>
</dbReference>
<sequence>MIPTVLGGTRIRNNLDPFATGMREDGAVAADDPLHTSADGGDPFRSRLLDGLAASIEEKGYRETTVADIVRHARTSKRTFYDQFGNKDDCLLELLEIENARMISDILSTVDPEGHWHAQVEQAVGSYVATIESRPAIWLAWIREFPALGDRARPVQRRTMERLTGMLMDLTNTPGFVRANFEPVTRRLALVLFGGLRELTADTMERGEEIRSITETAVTAAAALVSRAHTR</sequence>
<dbReference type="Pfam" id="PF00440">
    <property type="entry name" value="TetR_N"/>
    <property type="match status" value="1"/>
</dbReference>
<feature type="DNA-binding region" description="H-T-H motif" evidence="2">
    <location>
        <begin position="65"/>
        <end position="84"/>
    </location>
</feature>
<gene>
    <name evidence="4" type="ORF">NCTC10821_03638</name>
</gene>
<dbReference type="AlphaFoldDB" id="A0A378THI5"/>
<evidence type="ECO:0000259" key="3">
    <source>
        <dbReference type="PROSITE" id="PS50977"/>
    </source>
</evidence>
<accession>A0A378THI5</accession>
<dbReference type="PANTHER" id="PTHR30055:SF187">
    <property type="entry name" value="TRANSCRIPTIONAL REGULATORY PROTEIN"/>
    <property type="match status" value="1"/>
</dbReference>
<evidence type="ECO:0000313" key="5">
    <source>
        <dbReference type="Proteomes" id="UP000254978"/>
    </source>
</evidence>
<evidence type="ECO:0000313" key="4">
    <source>
        <dbReference type="EMBL" id="STZ60100.1"/>
    </source>
</evidence>
<dbReference type="Gene3D" id="1.10.357.10">
    <property type="entry name" value="Tetracycline Repressor, domain 2"/>
    <property type="match status" value="1"/>
</dbReference>
<organism evidence="4 5">
    <name type="scientific">Mycolicibacterium tokaiense</name>
    <dbReference type="NCBI Taxonomy" id="39695"/>
    <lineage>
        <taxon>Bacteria</taxon>
        <taxon>Bacillati</taxon>
        <taxon>Actinomycetota</taxon>
        <taxon>Actinomycetes</taxon>
        <taxon>Mycobacteriales</taxon>
        <taxon>Mycobacteriaceae</taxon>
        <taxon>Mycolicibacterium</taxon>
    </lineage>
</organism>
<evidence type="ECO:0000256" key="1">
    <source>
        <dbReference type="ARBA" id="ARBA00023125"/>
    </source>
</evidence>
<dbReference type="GO" id="GO:0000976">
    <property type="term" value="F:transcription cis-regulatory region binding"/>
    <property type="evidence" value="ECO:0007669"/>
    <property type="project" value="TreeGrafter"/>
</dbReference>
<dbReference type="PROSITE" id="PS50977">
    <property type="entry name" value="HTH_TETR_2"/>
    <property type="match status" value="1"/>
</dbReference>
<dbReference type="SUPFAM" id="SSF46689">
    <property type="entry name" value="Homeodomain-like"/>
    <property type="match status" value="1"/>
</dbReference>
<dbReference type="EMBL" id="UGQT01000001">
    <property type="protein sequence ID" value="STZ60100.1"/>
    <property type="molecule type" value="Genomic_DNA"/>
</dbReference>
<dbReference type="InterPro" id="IPR050109">
    <property type="entry name" value="HTH-type_TetR-like_transc_reg"/>
</dbReference>
<dbReference type="PANTHER" id="PTHR30055">
    <property type="entry name" value="HTH-TYPE TRANSCRIPTIONAL REGULATOR RUTR"/>
    <property type="match status" value="1"/>
</dbReference>
<dbReference type="InterPro" id="IPR009057">
    <property type="entry name" value="Homeodomain-like_sf"/>
</dbReference>
<keyword evidence="1 2" id="KW-0238">DNA-binding</keyword>
<feature type="domain" description="HTH tetR-type" evidence="3">
    <location>
        <begin position="42"/>
        <end position="102"/>
    </location>
</feature>
<protein>
    <submittedName>
        <fullName evidence="4">TetR family transcriptional regulator</fullName>
    </submittedName>
</protein>
<proteinExistence type="predicted"/>
<keyword evidence="5" id="KW-1185">Reference proteome</keyword>